<dbReference type="Pfam" id="PF13419">
    <property type="entry name" value="HAD_2"/>
    <property type="match status" value="1"/>
</dbReference>
<accession>A0A917A7A1</accession>
<name>A0A917A7A1_9STRE</name>
<comment type="caution">
    <text evidence="1">The sequence shown here is derived from an EMBL/GenBank/DDBJ whole genome shotgun (WGS) entry which is preliminary data.</text>
</comment>
<dbReference type="PANTHER" id="PTHR43434">
    <property type="entry name" value="PHOSPHOGLYCOLATE PHOSPHATASE"/>
    <property type="match status" value="1"/>
</dbReference>
<dbReference type="InterPro" id="IPR041492">
    <property type="entry name" value="HAD_2"/>
</dbReference>
<evidence type="ECO:0000313" key="2">
    <source>
        <dbReference type="Proteomes" id="UP000660801"/>
    </source>
</evidence>
<sequence>MTSFIWDLDGTLLDSYDAILAGIEETYAHYDLEFNREAIRSFILQHSVWELLEKVAAENDLDARKLNAYRGSSLQEKNAQIHLMAGAKEVLTWAEDAGIANFVYTHKGANAHQVLADLGIAQYFTKIVTSADGFARKPHPAAIDYLVEKYDLDKASTYYIGDRRLDVEVAIHAGIQSINFQAYPSPVNQEISILLDIKTLKI</sequence>
<dbReference type="Gene3D" id="1.10.150.240">
    <property type="entry name" value="Putative phosphatase, domain 2"/>
    <property type="match status" value="1"/>
</dbReference>
<organism evidence="1 2">
    <name type="scientific">Streptococcus himalayensis</name>
    <dbReference type="NCBI Taxonomy" id="1888195"/>
    <lineage>
        <taxon>Bacteria</taxon>
        <taxon>Bacillati</taxon>
        <taxon>Bacillota</taxon>
        <taxon>Bacilli</taxon>
        <taxon>Lactobacillales</taxon>
        <taxon>Streptococcaceae</taxon>
        <taxon>Streptococcus</taxon>
    </lineage>
</organism>
<protein>
    <submittedName>
        <fullName evidence="1">Haloacid dehalogenase</fullName>
    </submittedName>
</protein>
<dbReference type="PANTHER" id="PTHR43434:SF25">
    <property type="entry name" value="PHOSPHOGLYCOLATE PHOSPHATASE"/>
    <property type="match status" value="1"/>
</dbReference>
<dbReference type="AlphaFoldDB" id="A0A917A7A1"/>
<dbReference type="InterPro" id="IPR050155">
    <property type="entry name" value="HAD-like_hydrolase_sf"/>
</dbReference>
<dbReference type="GO" id="GO:0008967">
    <property type="term" value="F:phosphoglycolate phosphatase activity"/>
    <property type="evidence" value="ECO:0007669"/>
    <property type="project" value="TreeGrafter"/>
</dbReference>
<dbReference type="SFLD" id="SFLDG01129">
    <property type="entry name" value="C1.5:_HAD__Beta-PGM__Phosphata"/>
    <property type="match status" value="1"/>
</dbReference>
<dbReference type="Gene3D" id="3.40.50.1000">
    <property type="entry name" value="HAD superfamily/HAD-like"/>
    <property type="match status" value="1"/>
</dbReference>
<proteinExistence type="predicted"/>
<dbReference type="RefSeq" id="WP_068989880.1">
    <property type="nucleotide sequence ID" value="NZ_BMJN01000020.1"/>
</dbReference>
<dbReference type="OrthoDB" id="9807630at2"/>
<dbReference type="GO" id="GO:0006281">
    <property type="term" value="P:DNA repair"/>
    <property type="evidence" value="ECO:0007669"/>
    <property type="project" value="TreeGrafter"/>
</dbReference>
<reference evidence="1" key="1">
    <citation type="journal article" date="2014" name="Int. J. Syst. Evol. Microbiol.">
        <title>Complete genome sequence of Corynebacterium casei LMG S-19264T (=DSM 44701T), isolated from a smear-ripened cheese.</title>
        <authorList>
            <consortium name="US DOE Joint Genome Institute (JGI-PGF)"/>
            <person name="Walter F."/>
            <person name="Albersmeier A."/>
            <person name="Kalinowski J."/>
            <person name="Ruckert C."/>
        </authorList>
    </citation>
    <scope>NUCLEOTIDE SEQUENCE</scope>
    <source>
        <strain evidence="1">CGMCC 1.15533</strain>
    </source>
</reference>
<gene>
    <name evidence="1" type="ORF">GCM10011510_12820</name>
</gene>
<dbReference type="InterPro" id="IPR006439">
    <property type="entry name" value="HAD-SF_hydro_IA"/>
</dbReference>
<dbReference type="GO" id="GO:0005829">
    <property type="term" value="C:cytosol"/>
    <property type="evidence" value="ECO:0007669"/>
    <property type="project" value="TreeGrafter"/>
</dbReference>
<dbReference type="InterPro" id="IPR036412">
    <property type="entry name" value="HAD-like_sf"/>
</dbReference>
<dbReference type="InterPro" id="IPR023214">
    <property type="entry name" value="HAD_sf"/>
</dbReference>
<dbReference type="SUPFAM" id="SSF56784">
    <property type="entry name" value="HAD-like"/>
    <property type="match status" value="1"/>
</dbReference>
<dbReference type="Proteomes" id="UP000660801">
    <property type="component" value="Unassembled WGS sequence"/>
</dbReference>
<dbReference type="EMBL" id="BMJN01000020">
    <property type="protein sequence ID" value="GGE32913.1"/>
    <property type="molecule type" value="Genomic_DNA"/>
</dbReference>
<evidence type="ECO:0000313" key="1">
    <source>
        <dbReference type="EMBL" id="GGE32913.1"/>
    </source>
</evidence>
<keyword evidence="2" id="KW-1185">Reference proteome</keyword>
<dbReference type="SFLD" id="SFLDS00003">
    <property type="entry name" value="Haloacid_Dehalogenase"/>
    <property type="match status" value="1"/>
</dbReference>
<dbReference type="NCBIfam" id="TIGR01549">
    <property type="entry name" value="HAD-SF-IA-v1"/>
    <property type="match status" value="1"/>
</dbReference>
<dbReference type="InterPro" id="IPR023198">
    <property type="entry name" value="PGP-like_dom2"/>
</dbReference>
<reference evidence="1" key="2">
    <citation type="submission" date="2020-09" db="EMBL/GenBank/DDBJ databases">
        <authorList>
            <person name="Sun Q."/>
            <person name="Zhou Y."/>
        </authorList>
    </citation>
    <scope>NUCLEOTIDE SEQUENCE</scope>
    <source>
        <strain evidence="1">CGMCC 1.15533</strain>
    </source>
</reference>